<dbReference type="SUPFAM" id="SSF56672">
    <property type="entry name" value="DNA/RNA polymerases"/>
    <property type="match status" value="1"/>
</dbReference>
<organism evidence="8 9">
    <name type="scientific">Volvox reticuliferus</name>
    <dbReference type="NCBI Taxonomy" id="1737510"/>
    <lineage>
        <taxon>Eukaryota</taxon>
        <taxon>Viridiplantae</taxon>
        <taxon>Chlorophyta</taxon>
        <taxon>core chlorophytes</taxon>
        <taxon>Chlorophyceae</taxon>
        <taxon>CS clade</taxon>
        <taxon>Chlamydomonadales</taxon>
        <taxon>Volvocaceae</taxon>
        <taxon>Volvox</taxon>
    </lineage>
</organism>
<dbReference type="AlphaFoldDB" id="A0A8J4CTN6"/>
<feature type="domain" description="Reverse transcriptase RNase H-like" evidence="7">
    <location>
        <begin position="19"/>
        <end position="78"/>
    </location>
</feature>
<evidence type="ECO:0000256" key="2">
    <source>
        <dbReference type="ARBA" id="ARBA00022695"/>
    </source>
</evidence>
<reference evidence="8" key="1">
    <citation type="journal article" date="2021" name="Proc. Natl. Acad. Sci. U.S.A.">
        <title>Three genomes in the algal genus Volvox reveal the fate of a haploid sex-determining region after a transition to homothallism.</title>
        <authorList>
            <person name="Yamamoto K."/>
            <person name="Hamaji T."/>
            <person name="Kawai-Toyooka H."/>
            <person name="Matsuzaki R."/>
            <person name="Takahashi F."/>
            <person name="Nishimura Y."/>
            <person name="Kawachi M."/>
            <person name="Noguchi H."/>
            <person name="Minakuchi Y."/>
            <person name="Umen J.G."/>
            <person name="Toyoda A."/>
            <person name="Nozaki H."/>
        </authorList>
    </citation>
    <scope>NUCLEOTIDE SEQUENCE</scope>
    <source>
        <strain evidence="8">NIES-3786</strain>
    </source>
</reference>
<dbReference type="OrthoDB" id="1939491at2759"/>
<dbReference type="GO" id="GO:0016787">
    <property type="term" value="F:hydrolase activity"/>
    <property type="evidence" value="ECO:0007669"/>
    <property type="project" value="UniProtKB-KW"/>
</dbReference>
<proteinExistence type="predicted"/>
<evidence type="ECO:0000256" key="5">
    <source>
        <dbReference type="ARBA" id="ARBA00022801"/>
    </source>
</evidence>
<dbReference type="Proteomes" id="UP000747110">
    <property type="component" value="Unassembled WGS sequence"/>
</dbReference>
<keyword evidence="6" id="KW-0695">RNA-directed DNA polymerase</keyword>
<evidence type="ECO:0000256" key="4">
    <source>
        <dbReference type="ARBA" id="ARBA00022759"/>
    </source>
</evidence>
<keyword evidence="2" id="KW-0548">Nucleotidyltransferase</keyword>
<evidence type="ECO:0000256" key="3">
    <source>
        <dbReference type="ARBA" id="ARBA00022722"/>
    </source>
</evidence>
<dbReference type="InterPro" id="IPR043502">
    <property type="entry name" value="DNA/RNA_pol_sf"/>
</dbReference>
<evidence type="ECO:0000313" key="9">
    <source>
        <dbReference type="Proteomes" id="UP000747110"/>
    </source>
</evidence>
<name>A0A8J4CTN6_9CHLO</name>
<keyword evidence="5" id="KW-0378">Hydrolase</keyword>
<dbReference type="GO" id="GO:0003964">
    <property type="term" value="F:RNA-directed DNA polymerase activity"/>
    <property type="evidence" value="ECO:0007669"/>
    <property type="project" value="UniProtKB-KW"/>
</dbReference>
<accession>A0A8J4CTN6</accession>
<sequence length="137" mass="15506">MGIPLHSPARSSLWLSRAIYTTREQELLAIIRTLREWRCYLEGCLFMVQTDHKPLICLQGIPTCNHCQASWLEYMAHFNFTWEHLSGSLNVANALSRHPSLHAIILCVITQCQSAASDTTVSGFTQHILRGMRGLLV</sequence>
<evidence type="ECO:0000256" key="6">
    <source>
        <dbReference type="ARBA" id="ARBA00022918"/>
    </source>
</evidence>
<keyword evidence="4" id="KW-0255">Endonuclease</keyword>
<keyword evidence="3" id="KW-0540">Nuclease</keyword>
<dbReference type="EMBL" id="BNCP01000036">
    <property type="protein sequence ID" value="GIL86415.1"/>
    <property type="molecule type" value="Genomic_DNA"/>
</dbReference>
<comment type="caution">
    <text evidence="8">The sequence shown here is derived from an EMBL/GenBank/DDBJ whole genome shotgun (WGS) entry which is preliminary data.</text>
</comment>
<evidence type="ECO:0000313" key="8">
    <source>
        <dbReference type="EMBL" id="GIL86415.1"/>
    </source>
</evidence>
<keyword evidence="1" id="KW-0808">Transferase</keyword>
<keyword evidence="9" id="KW-1185">Reference proteome</keyword>
<dbReference type="InterPro" id="IPR050951">
    <property type="entry name" value="Retrovirus_Pol_polyprotein"/>
</dbReference>
<dbReference type="InterPro" id="IPR041373">
    <property type="entry name" value="RT_RNaseH"/>
</dbReference>
<evidence type="ECO:0000259" key="7">
    <source>
        <dbReference type="Pfam" id="PF17917"/>
    </source>
</evidence>
<gene>
    <name evidence="8" type="ORF">Vretifemale_14750</name>
</gene>
<dbReference type="GO" id="GO:0004519">
    <property type="term" value="F:endonuclease activity"/>
    <property type="evidence" value="ECO:0007669"/>
    <property type="project" value="UniProtKB-KW"/>
</dbReference>
<evidence type="ECO:0000256" key="1">
    <source>
        <dbReference type="ARBA" id="ARBA00022679"/>
    </source>
</evidence>
<dbReference type="Pfam" id="PF17917">
    <property type="entry name" value="RT_RNaseH"/>
    <property type="match status" value="1"/>
</dbReference>
<dbReference type="PANTHER" id="PTHR37984:SF5">
    <property type="entry name" value="PROTEIN NYNRIN-LIKE"/>
    <property type="match status" value="1"/>
</dbReference>
<protein>
    <recommendedName>
        <fullName evidence="7">Reverse transcriptase RNase H-like domain-containing protein</fullName>
    </recommendedName>
</protein>
<dbReference type="PANTHER" id="PTHR37984">
    <property type="entry name" value="PROTEIN CBG26694"/>
    <property type="match status" value="1"/>
</dbReference>